<dbReference type="RefSeq" id="WP_091570705.1">
    <property type="nucleotide sequence ID" value="NZ_FMZA01000013.1"/>
</dbReference>
<gene>
    <name evidence="5" type="primary">rimM</name>
    <name evidence="8" type="ORF">SAMN04488112_11345</name>
</gene>
<dbReference type="PANTHER" id="PTHR33692">
    <property type="entry name" value="RIBOSOME MATURATION FACTOR RIMM"/>
    <property type="match status" value="1"/>
</dbReference>
<dbReference type="InterPro" id="IPR009000">
    <property type="entry name" value="Transl_B-barrel_sf"/>
</dbReference>
<keyword evidence="4 5" id="KW-0143">Chaperone</keyword>
<sequence length="174" mass="19791">MREPEWLTVGHIAGTHGIRGEVRVISRTDYPERRFASGSKLFLCHPDRKQRGLWLTVTSSRPHKSFWLLRFEEWDNVNQAEPYKGGTLMIGREEAVGAEPDEYYLHEIVGCGVFTTDGERIGTVTDILQPGANDVWVVKRDTGGELLIPFIAPVVKDVDPEEERVTIQWMEGLE</sequence>
<dbReference type="GO" id="GO:0043022">
    <property type="term" value="F:ribosome binding"/>
    <property type="evidence" value="ECO:0007669"/>
    <property type="project" value="InterPro"/>
</dbReference>
<dbReference type="STRING" id="1236220.SAMN04488112_11345"/>
<comment type="subcellular location">
    <subcellularLocation>
        <location evidence="5">Cytoplasm</location>
    </subcellularLocation>
</comment>
<name>A0A1G6NL19_9BACL</name>
<keyword evidence="2 5" id="KW-0690">Ribosome biogenesis</keyword>
<protein>
    <recommendedName>
        <fullName evidence="5">Ribosome maturation factor RimM</fullName>
    </recommendedName>
</protein>
<dbReference type="GO" id="GO:0005840">
    <property type="term" value="C:ribosome"/>
    <property type="evidence" value="ECO:0007669"/>
    <property type="project" value="InterPro"/>
</dbReference>
<dbReference type="GO" id="GO:0005737">
    <property type="term" value="C:cytoplasm"/>
    <property type="evidence" value="ECO:0007669"/>
    <property type="project" value="UniProtKB-SubCell"/>
</dbReference>
<keyword evidence="3 5" id="KW-0698">rRNA processing</keyword>
<dbReference type="HAMAP" id="MF_00014">
    <property type="entry name" value="Ribosome_mat_RimM"/>
    <property type="match status" value="1"/>
</dbReference>
<feature type="domain" description="PRC-barrel" evidence="7">
    <location>
        <begin position="100"/>
        <end position="172"/>
    </location>
</feature>
<dbReference type="SUPFAM" id="SSF50447">
    <property type="entry name" value="Translation proteins"/>
    <property type="match status" value="1"/>
</dbReference>
<feature type="domain" description="RimM N-terminal" evidence="6">
    <location>
        <begin position="8"/>
        <end position="93"/>
    </location>
</feature>
<dbReference type="Gene3D" id="2.40.30.60">
    <property type="entry name" value="RimM"/>
    <property type="match status" value="1"/>
</dbReference>
<dbReference type="SUPFAM" id="SSF50346">
    <property type="entry name" value="PRC-barrel domain"/>
    <property type="match status" value="1"/>
</dbReference>
<proteinExistence type="inferred from homology"/>
<dbReference type="Pfam" id="PF05239">
    <property type="entry name" value="PRC"/>
    <property type="match status" value="1"/>
</dbReference>
<keyword evidence="1 5" id="KW-0963">Cytoplasm</keyword>
<evidence type="ECO:0000259" key="7">
    <source>
        <dbReference type="Pfam" id="PF05239"/>
    </source>
</evidence>
<dbReference type="InterPro" id="IPR027275">
    <property type="entry name" value="PRC-brl_dom"/>
</dbReference>
<dbReference type="InterPro" id="IPR011961">
    <property type="entry name" value="RimM"/>
</dbReference>
<comment type="subunit">
    <text evidence="5">Binds ribosomal protein uS19.</text>
</comment>
<dbReference type="Proteomes" id="UP000199387">
    <property type="component" value="Unassembled WGS sequence"/>
</dbReference>
<dbReference type="AlphaFoldDB" id="A0A1G6NL19"/>
<evidence type="ECO:0000256" key="5">
    <source>
        <dbReference type="HAMAP-Rule" id="MF_00014"/>
    </source>
</evidence>
<organism evidence="8 9">
    <name type="scientific">Melghirimyces thermohalophilus</name>
    <dbReference type="NCBI Taxonomy" id="1236220"/>
    <lineage>
        <taxon>Bacteria</taxon>
        <taxon>Bacillati</taxon>
        <taxon>Bacillota</taxon>
        <taxon>Bacilli</taxon>
        <taxon>Bacillales</taxon>
        <taxon>Thermoactinomycetaceae</taxon>
        <taxon>Melghirimyces</taxon>
    </lineage>
</organism>
<dbReference type="GO" id="GO:0042274">
    <property type="term" value="P:ribosomal small subunit biogenesis"/>
    <property type="evidence" value="ECO:0007669"/>
    <property type="project" value="UniProtKB-UniRule"/>
</dbReference>
<evidence type="ECO:0000256" key="4">
    <source>
        <dbReference type="ARBA" id="ARBA00023186"/>
    </source>
</evidence>
<comment type="similarity">
    <text evidence="5">Belongs to the RimM family.</text>
</comment>
<keyword evidence="9" id="KW-1185">Reference proteome</keyword>
<accession>A0A1G6NL19</accession>
<dbReference type="NCBIfam" id="TIGR02273">
    <property type="entry name" value="16S_RimM"/>
    <property type="match status" value="1"/>
</dbReference>
<evidence type="ECO:0000256" key="3">
    <source>
        <dbReference type="ARBA" id="ARBA00022552"/>
    </source>
</evidence>
<dbReference type="OrthoDB" id="9810331at2"/>
<evidence type="ECO:0000313" key="9">
    <source>
        <dbReference type="Proteomes" id="UP000199387"/>
    </source>
</evidence>
<dbReference type="InterPro" id="IPR002676">
    <property type="entry name" value="RimM_N"/>
</dbReference>
<evidence type="ECO:0000313" key="8">
    <source>
        <dbReference type="EMBL" id="SDC68064.1"/>
    </source>
</evidence>
<dbReference type="InterPro" id="IPR036976">
    <property type="entry name" value="RimM_N_sf"/>
</dbReference>
<reference evidence="8 9" key="1">
    <citation type="submission" date="2016-10" db="EMBL/GenBank/DDBJ databases">
        <authorList>
            <person name="de Groot N.N."/>
        </authorList>
    </citation>
    <scope>NUCLEOTIDE SEQUENCE [LARGE SCALE GENOMIC DNA]</scope>
    <source>
        <strain evidence="8 9">DSM 45514</strain>
    </source>
</reference>
<dbReference type="GO" id="GO:0006364">
    <property type="term" value="P:rRNA processing"/>
    <property type="evidence" value="ECO:0007669"/>
    <property type="project" value="UniProtKB-UniRule"/>
</dbReference>
<dbReference type="Gene3D" id="2.30.30.240">
    <property type="entry name" value="PRC-barrel domain"/>
    <property type="match status" value="1"/>
</dbReference>
<dbReference type="EMBL" id="FMZA01000013">
    <property type="protein sequence ID" value="SDC68064.1"/>
    <property type="molecule type" value="Genomic_DNA"/>
</dbReference>
<comment type="domain">
    <text evidence="5">The PRC barrel domain binds ribosomal protein uS19.</text>
</comment>
<evidence type="ECO:0000259" key="6">
    <source>
        <dbReference type="Pfam" id="PF01782"/>
    </source>
</evidence>
<dbReference type="Pfam" id="PF01782">
    <property type="entry name" value="RimM"/>
    <property type="match status" value="1"/>
</dbReference>
<evidence type="ECO:0000256" key="2">
    <source>
        <dbReference type="ARBA" id="ARBA00022517"/>
    </source>
</evidence>
<dbReference type="InterPro" id="IPR011033">
    <property type="entry name" value="PRC_barrel-like_sf"/>
</dbReference>
<evidence type="ECO:0000256" key="1">
    <source>
        <dbReference type="ARBA" id="ARBA00022490"/>
    </source>
</evidence>
<comment type="function">
    <text evidence="5">An accessory protein needed during the final step in the assembly of 30S ribosomal subunit, possibly for assembly of the head region. Essential for efficient processing of 16S rRNA. May be needed both before and after RbfA during the maturation of 16S rRNA. It has affinity for free ribosomal 30S subunits but not for 70S ribosomes.</text>
</comment>
<dbReference type="PANTHER" id="PTHR33692:SF1">
    <property type="entry name" value="RIBOSOME MATURATION FACTOR RIMM"/>
    <property type="match status" value="1"/>
</dbReference>